<dbReference type="SUPFAM" id="SSF55068">
    <property type="entry name" value="Peptide methionine sulfoxide reductase"/>
    <property type="match status" value="1"/>
</dbReference>
<evidence type="ECO:0000256" key="2">
    <source>
        <dbReference type="ARBA" id="ARBA00012502"/>
    </source>
</evidence>
<evidence type="ECO:0000256" key="4">
    <source>
        <dbReference type="ARBA" id="ARBA00024679"/>
    </source>
</evidence>
<dbReference type="eggNOG" id="KOG1635">
    <property type="taxonomic scope" value="Eukaryota"/>
</dbReference>
<name>A0A0L0G8T6_9EUKA</name>
<comment type="catalytic activity">
    <reaction evidence="8">
        <text>[thioredoxin]-disulfide + L-methionine + H2O = L-methionine (S)-S-oxide + [thioredoxin]-dithiol</text>
        <dbReference type="Rhea" id="RHEA:19993"/>
        <dbReference type="Rhea" id="RHEA-COMP:10698"/>
        <dbReference type="Rhea" id="RHEA-COMP:10700"/>
        <dbReference type="ChEBI" id="CHEBI:15377"/>
        <dbReference type="ChEBI" id="CHEBI:29950"/>
        <dbReference type="ChEBI" id="CHEBI:50058"/>
        <dbReference type="ChEBI" id="CHEBI:57844"/>
        <dbReference type="ChEBI" id="CHEBI:58772"/>
        <dbReference type="EC" id="1.8.4.11"/>
    </reaction>
</comment>
<dbReference type="GO" id="GO:0005737">
    <property type="term" value="C:cytoplasm"/>
    <property type="evidence" value="ECO:0007669"/>
    <property type="project" value="TreeGrafter"/>
</dbReference>
<dbReference type="EC" id="1.8.4.11" evidence="2"/>
<dbReference type="PANTHER" id="PTHR42799">
    <property type="entry name" value="MITOCHONDRIAL PEPTIDE METHIONINE SULFOXIDE REDUCTASE"/>
    <property type="match status" value="1"/>
</dbReference>
<evidence type="ECO:0000256" key="3">
    <source>
        <dbReference type="ARBA" id="ARBA00023002"/>
    </source>
</evidence>
<keyword evidence="12" id="KW-1185">Reference proteome</keyword>
<evidence type="ECO:0000256" key="5">
    <source>
        <dbReference type="ARBA" id="ARBA00030273"/>
    </source>
</evidence>
<dbReference type="GO" id="GO:0034599">
    <property type="term" value="P:cellular response to oxidative stress"/>
    <property type="evidence" value="ECO:0007669"/>
    <property type="project" value="TreeGrafter"/>
</dbReference>
<accession>A0A0L0G8T6</accession>
<dbReference type="FunFam" id="3.30.1060.10:FF:000001">
    <property type="entry name" value="Peptide methionine sulfoxide reductase MsrA"/>
    <property type="match status" value="1"/>
</dbReference>
<evidence type="ECO:0000256" key="1">
    <source>
        <dbReference type="ARBA" id="ARBA00005591"/>
    </source>
</evidence>
<evidence type="ECO:0000313" key="12">
    <source>
        <dbReference type="Proteomes" id="UP000054560"/>
    </source>
</evidence>
<protein>
    <recommendedName>
        <fullName evidence="9">Mitochondrial peptide methionine sulfoxide reductase</fullName>
        <ecNumber evidence="2">1.8.4.11</ecNumber>
    </recommendedName>
    <alternativeName>
        <fullName evidence="6">Peptide-methionine (S)-S-oxide reductase</fullName>
    </alternativeName>
    <alternativeName>
        <fullName evidence="5">Protein-methionine-S-oxide reductase</fullName>
    </alternativeName>
</protein>
<feature type="domain" description="Peptide methionine sulphoxide reductase MsrA" evidence="10">
    <location>
        <begin position="104"/>
        <end position="255"/>
    </location>
</feature>
<dbReference type="NCBIfam" id="TIGR00401">
    <property type="entry name" value="msrA"/>
    <property type="match status" value="1"/>
</dbReference>
<gene>
    <name evidence="11" type="ORF">SARC_03134</name>
</gene>
<dbReference type="InterPro" id="IPR036509">
    <property type="entry name" value="Met_Sox_Rdtase_MsrA_sf"/>
</dbReference>
<evidence type="ECO:0000256" key="7">
    <source>
        <dbReference type="ARBA" id="ARBA00047806"/>
    </source>
</evidence>
<evidence type="ECO:0000256" key="9">
    <source>
        <dbReference type="ARBA" id="ARBA00067384"/>
    </source>
</evidence>
<dbReference type="Gene3D" id="3.30.1060.10">
    <property type="entry name" value="Peptide methionine sulphoxide reductase MsrA"/>
    <property type="match status" value="1"/>
</dbReference>
<dbReference type="AlphaFoldDB" id="A0A0L0G8T6"/>
<comment type="function">
    <text evidence="4">Has an important function as a repair enzyme for proteins that have been inactivated by oxidation. Catalyzes the reversible oxidation-reduction of methionine sulfoxide in proteins to methionine.</text>
</comment>
<evidence type="ECO:0000259" key="10">
    <source>
        <dbReference type="Pfam" id="PF01625"/>
    </source>
</evidence>
<keyword evidence="3" id="KW-0560">Oxidoreductase</keyword>
<dbReference type="EMBL" id="KQ241750">
    <property type="protein sequence ID" value="KNC84643.1"/>
    <property type="molecule type" value="Genomic_DNA"/>
</dbReference>
<sequence>MLRASVKTLRIIEHRLRSSAINTHCSHTRFQSSSNIFPSATRTHQQNMTLYTKIVSSMGSKTSMVAKDNAIKGRVEKMLIEGKHTIFGTQTDGTFEGMEEFQAGMGCFWGAEQRYWEQPGVVHTAVGYSGGYTENPTYEETCTAQTGHTECVRVVYDPKKTNLQALLKVFWESHDPTQQNRQGNDVGTQYRSALYLETDEQYQIAKKSRDAYQAALTKEGKGHISTDLREGPAPVFYYAEDYHQQYLDKNKGGYCGLKGTGVQCARGE</sequence>
<comment type="similarity">
    <text evidence="1">Belongs to the MsrA Met sulfoxide reductase family.</text>
</comment>
<dbReference type="PANTHER" id="PTHR42799:SF2">
    <property type="entry name" value="MITOCHONDRIAL PEPTIDE METHIONINE SULFOXIDE REDUCTASE"/>
    <property type="match status" value="1"/>
</dbReference>
<dbReference type="InterPro" id="IPR050162">
    <property type="entry name" value="MsrA_MetSO_reductase"/>
</dbReference>
<evidence type="ECO:0000256" key="6">
    <source>
        <dbReference type="ARBA" id="ARBA00030643"/>
    </source>
</evidence>
<dbReference type="STRING" id="667725.A0A0L0G8T6"/>
<dbReference type="GeneID" id="25903638"/>
<reference evidence="11 12" key="1">
    <citation type="submission" date="2011-02" db="EMBL/GenBank/DDBJ databases">
        <title>The Genome Sequence of Sphaeroforma arctica JP610.</title>
        <authorList>
            <consortium name="The Broad Institute Genome Sequencing Platform"/>
            <person name="Russ C."/>
            <person name="Cuomo C."/>
            <person name="Young S.K."/>
            <person name="Zeng Q."/>
            <person name="Gargeya S."/>
            <person name="Alvarado L."/>
            <person name="Berlin A."/>
            <person name="Chapman S.B."/>
            <person name="Chen Z."/>
            <person name="Freedman E."/>
            <person name="Gellesch M."/>
            <person name="Goldberg J."/>
            <person name="Griggs A."/>
            <person name="Gujja S."/>
            <person name="Heilman E."/>
            <person name="Heiman D."/>
            <person name="Howarth C."/>
            <person name="Mehta T."/>
            <person name="Neiman D."/>
            <person name="Pearson M."/>
            <person name="Roberts A."/>
            <person name="Saif S."/>
            <person name="Shea T."/>
            <person name="Shenoy N."/>
            <person name="Sisk P."/>
            <person name="Stolte C."/>
            <person name="Sykes S."/>
            <person name="White J."/>
            <person name="Yandava C."/>
            <person name="Burger G."/>
            <person name="Gray M.W."/>
            <person name="Holland P.W.H."/>
            <person name="King N."/>
            <person name="Lang F.B.F."/>
            <person name="Roger A.J."/>
            <person name="Ruiz-Trillo I."/>
            <person name="Haas B."/>
            <person name="Nusbaum C."/>
            <person name="Birren B."/>
        </authorList>
    </citation>
    <scope>NUCLEOTIDE SEQUENCE [LARGE SCALE GENOMIC DNA]</scope>
    <source>
        <strain evidence="11 12">JP610</strain>
    </source>
</reference>
<proteinExistence type="inferred from homology"/>
<dbReference type="HAMAP" id="MF_01401">
    <property type="entry name" value="MsrA"/>
    <property type="match status" value="1"/>
</dbReference>
<comment type="catalytic activity">
    <reaction evidence="7">
        <text>L-methionyl-[protein] + [thioredoxin]-disulfide + H2O = L-methionyl-(S)-S-oxide-[protein] + [thioredoxin]-dithiol</text>
        <dbReference type="Rhea" id="RHEA:14217"/>
        <dbReference type="Rhea" id="RHEA-COMP:10698"/>
        <dbReference type="Rhea" id="RHEA-COMP:10700"/>
        <dbReference type="Rhea" id="RHEA-COMP:12313"/>
        <dbReference type="Rhea" id="RHEA-COMP:12315"/>
        <dbReference type="ChEBI" id="CHEBI:15377"/>
        <dbReference type="ChEBI" id="CHEBI:16044"/>
        <dbReference type="ChEBI" id="CHEBI:29950"/>
        <dbReference type="ChEBI" id="CHEBI:44120"/>
        <dbReference type="ChEBI" id="CHEBI:50058"/>
        <dbReference type="EC" id="1.8.4.11"/>
    </reaction>
</comment>
<dbReference type="Proteomes" id="UP000054560">
    <property type="component" value="Unassembled WGS sequence"/>
</dbReference>
<dbReference type="Pfam" id="PF01625">
    <property type="entry name" value="PMSR"/>
    <property type="match status" value="1"/>
</dbReference>
<dbReference type="OrthoDB" id="77405at2759"/>
<evidence type="ECO:0000256" key="8">
    <source>
        <dbReference type="ARBA" id="ARBA00048782"/>
    </source>
</evidence>
<dbReference type="InterPro" id="IPR002569">
    <property type="entry name" value="Met_Sox_Rdtase_MsrA_dom"/>
</dbReference>
<dbReference type="RefSeq" id="XP_014158545.1">
    <property type="nucleotide sequence ID" value="XM_014303070.1"/>
</dbReference>
<evidence type="ECO:0000313" key="11">
    <source>
        <dbReference type="EMBL" id="KNC84643.1"/>
    </source>
</evidence>
<organism evidence="11 12">
    <name type="scientific">Sphaeroforma arctica JP610</name>
    <dbReference type="NCBI Taxonomy" id="667725"/>
    <lineage>
        <taxon>Eukaryota</taxon>
        <taxon>Ichthyosporea</taxon>
        <taxon>Ichthyophonida</taxon>
        <taxon>Sphaeroforma</taxon>
    </lineage>
</organism>
<dbReference type="GO" id="GO:0008113">
    <property type="term" value="F:peptide-methionine (S)-S-oxide reductase activity"/>
    <property type="evidence" value="ECO:0007669"/>
    <property type="project" value="UniProtKB-EC"/>
</dbReference>